<dbReference type="AlphaFoldDB" id="A0A0C9Z2L7"/>
<name>A0A0C9Z2L7_9AGAM</name>
<dbReference type="STRING" id="765257.A0A0C9Z2L7"/>
<evidence type="ECO:0000313" key="1">
    <source>
        <dbReference type="EMBL" id="KIK20439.1"/>
    </source>
</evidence>
<sequence length="119" mass="13890">MDKRKLGLRQYKLEARDWVLAKQLCSILKVLRDATLYFLHDMPNLAMVLPAMDYINQMFVNGITDTDNLDSAIHAALGVAKRTLNHYYSVTDFSEFCTPCYKLKYFKTANWEDEWIQTA</sequence>
<dbReference type="OrthoDB" id="3359487at2759"/>
<evidence type="ECO:0000313" key="2">
    <source>
        <dbReference type="Proteomes" id="UP000054018"/>
    </source>
</evidence>
<dbReference type="Proteomes" id="UP000054018">
    <property type="component" value="Unassembled WGS sequence"/>
</dbReference>
<protein>
    <submittedName>
        <fullName evidence="1">Uncharacterized protein</fullName>
    </submittedName>
</protein>
<accession>A0A0C9Z2L7</accession>
<organism evidence="1 2">
    <name type="scientific">Pisolithus microcarpus 441</name>
    <dbReference type="NCBI Taxonomy" id="765257"/>
    <lineage>
        <taxon>Eukaryota</taxon>
        <taxon>Fungi</taxon>
        <taxon>Dikarya</taxon>
        <taxon>Basidiomycota</taxon>
        <taxon>Agaricomycotina</taxon>
        <taxon>Agaricomycetes</taxon>
        <taxon>Agaricomycetidae</taxon>
        <taxon>Boletales</taxon>
        <taxon>Sclerodermatineae</taxon>
        <taxon>Pisolithaceae</taxon>
        <taxon>Pisolithus</taxon>
    </lineage>
</organism>
<gene>
    <name evidence="1" type="ORF">PISMIDRAFT_13021</name>
</gene>
<keyword evidence="2" id="KW-1185">Reference proteome</keyword>
<proteinExistence type="predicted"/>
<dbReference type="HOGENOM" id="CLU_099691_0_1_1"/>
<reference evidence="2" key="2">
    <citation type="submission" date="2015-01" db="EMBL/GenBank/DDBJ databases">
        <title>Evolutionary Origins and Diversification of the Mycorrhizal Mutualists.</title>
        <authorList>
            <consortium name="DOE Joint Genome Institute"/>
            <consortium name="Mycorrhizal Genomics Consortium"/>
            <person name="Kohler A."/>
            <person name="Kuo A."/>
            <person name="Nagy L.G."/>
            <person name="Floudas D."/>
            <person name="Copeland A."/>
            <person name="Barry K.W."/>
            <person name="Cichocki N."/>
            <person name="Veneault-Fourrey C."/>
            <person name="LaButti K."/>
            <person name="Lindquist E.A."/>
            <person name="Lipzen A."/>
            <person name="Lundell T."/>
            <person name="Morin E."/>
            <person name="Murat C."/>
            <person name="Riley R."/>
            <person name="Ohm R."/>
            <person name="Sun H."/>
            <person name="Tunlid A."/>
            <person name="Henrissat B."/>
            <person name="Grigoriev I.V."/>
            <person name="Hibbett D.S."/>
            <person name="Martin F."/>
        </authorList>
    </citation>
    <scope>NUCLEOTIDE SEQUENCE [LARGE SCALE GENOMIC DNA]</scope>
    <source>
        <strain evidence="2">441</strain>
    </source>
</reference>
<reference evidence="1 2" key="1">
    <citation type="submission" date="2014-04" db="EMBL/GenBank/DDBJ databases">
        <authorList>
            <consortium name="DOE Joint Genome Institute"/>
            <person name="Kuo A."/>
            <person name="Kohler A."/>
            <person name="Costa M.D."/>
            <person name="Nagy L.G."/>
            <person name="Floudas D."/>
            <person name="Copeland A."/>
            <person name="Barry K.W."/>
            <person name="Cichocki N."/>
            <person name="Veneault-Fourrey C."/>
            <person name="LaButti K."/>
            <person name="Lindquist E.A."/>
            <person name="Lipzen A."/>
            <person name="Lundell T."/>
            <person name="Morin E."/>
            <person name="Murat C."/>
            <person name="Sun H."/>
            <person name="Tunlid A."/>
            <person name="Henrissat B."/>
            <person name="Grigoriev I.V."/>
            <person name="Hibbett D.S."/>
            <person name="Martin F."/>
            <person name="Nordberg H.P."/>
            <person name="Cantor M.N."/>
            <person name="Hua S.X."/>
        </authorList>
    </citation>
    <scope>NUCLEOTIDE SEQUENCE [LARGE SCALE GENOMIC DNA]</scope>
    <source>
        <strain evidence="1 2">441</strain>
    </source>
</reference>
<dbReference type="EMBL" id="KN833765">
    <property type="protein sequence ID" value="KIK20439.1"/>
    <property type="molecule type" value="Genomic_DNA"/>
</dbReference>